<dbReference type="InParanoid" id="A0A167QKE7"/>
<dbReference type="AlphaFoldDB" id="A0A167QKE7"/>
<evidence type="ECO:0000256" key="2">
    <source>
        <dbReference type="ARBA" id="ARBA00022737"/>
    </source>
</evidence>
<proteinExistence type="predicted"/>
<feature type="domain" description="BTB" evidence="4">
    <location>
        <begin position="378"/>
        <end position="448"/>
    </location>
</feature>
<dbReference type="SUPFAM" id="SSF117281">
    <property type="entry name" value="Kelch motif"/>
    <property type="match status" value="1"/>
</dbReference>
<evidence type="ECO:0000256" key="3">
    <source>
        <dbReference type="SAM" id="MobiDB-lite"/>
    </source>
</evidence>
<dbReference type="SUPFAM" id="SSF54695">
    <property type="entry name" value="POZ domain"/>
    <property type="match status" value="1"/>
</dbReference>
<dbReference type="OrthoDB" id="432528at2759"/>
<gene>
    <name evidence="5" type="ORF">PHYBLDRAFT_162891</name>
</gene>
<evidence type="ECO:0000259" key="4">
    <source>
        <dbReference type="PROSITE" id="PS50097"/>
    </source>
</evidence>
<keyword evidence="6" id="KW-1185">Reference proteome</keyword>
<dbReference type="EMBL" id="KV440972">
    <property type="protein sequence ID" value="OAD79838.1"/>
    <property type="molecule type" value="Genomic_DNA"/>
</dbReference>
<dbReference type="STRING" id="763407.A0A167QKE7"/>
<dbReference type="PANTHER" id="PTHR46461:SF1">
    <property type="entry name" value="KELCH DOMAIN-CONTAINING PROTEIN 3"/>
    <property type="match status" value="1"/>
</dbReference>
<dbReference type="Proteomes" id="UP000077315">
    <property type="component" value="Unassembled WGS sequence"/>
</dbReference>
<dbReference type="RefSeq" id="XP_018297878.1">
    <property type="nucleotide sequence ID" value="XM_018434704.1"/>
</dbReference>
<dbReference type="GeneID" id="28995610"/>
<dbReference type="GO" id="GO:0003682">
    <property type="term" value="F:chromatin binding"/>
    <property type="evidence" value="ECO:0007669"/>
    <property type="project" value="InterPro"/>
</dbReference>
<accession>A0A167QKE7</accession>
<dbReference type="InterPro" id="IPR015915">
    <property type="entry name" value="Kelch-typ_b-propeller"/>
</dbReference>
<evidence type="ECO:0000313" key="5">
    <source>
        <dbReference type="EMBL" id="OAD79838.1"/>
    </source>
</evidence>
<evidence type="ECO:0000256" key="1">
    <source>
        <dbReference type="ARBA" id="ARBA00022441"/>
    </source>
</evidence>
<keyword evidence="1" id="KW-0880">Kelch repeat</keyword>
<dbReference type="Pfam" id="PF00651">
    <property type="entry name" value="BTB"/>
    <property type="match status" value="1"/>
</dbReference>
<dbReference type="GO" id="GO:0005737">
    <property type="term" value="C:cytoplasm"/>
    <property type="evidence" value="ECO:0007669"/>
    <property type="project" value="TreeGrafter"/>
</dbReference>
<dbReference type="VEuPathDB" id="FungiDB:PHYBLDRAFT_162891"/>
<dbReference type="InterPro" id="IPR011333">
    <property type="entry name" value="SKP1/BTB/POZ_sf"/>
</dbReference>
<dbReference type="InterPro" id="IPR052637">
    <property type="entry name" value="KLHDC3-like"/>
</dbReference>
<dbReference type="PANTHER" id="PTHR46461">
    <property type="entry name" value="KELCH DOMAIN-CONTAINING PROTEIN 3"/>
    <property type="match status" value="1"/>
</dbReference>
<feature type="region of interest" description="Disordered" evidence="3">
    <location>
        <begin position="547"/>
        <end position="569"/>
    </location>
</feature>
<organism evidence="5 6">
    <name type="scientific">Phycomyces blakesleeanus (strain ATCC 8743b / DSM 1359 / FGSC 10004 / NBRC 33097 / NRRL 1555)</name>
    <dbReference type="NCBI Taxonomy" id="763407"/>
    <lineage>
        <taxon>Eukaryota</taxon>
        <taxon>Fungi</taxon>
        <taxon>Fungi incertae sedis</taxon>
        <taxon>Mucoromycota</taxon>
        <taxon>Mucoromycotina</taxon>
        <taxon>Mucoromycetes</taxon>
        <taxon>Mucorales</taxon>
        <taxon>Phycomycetaceae</taxon>
        <taxon>Phycomyces</taxon>
    </lineage>
</organism>
<dbReference type="InterPro" id="IPR000210">
    <property type="entry name" value="BTB/POZ_dom"/>
</dbReference>
<evidence type="ECO:0000313" key="6">
    <source>
        <dbReference type="Proteomes" id="UP000077315"/>
    </source>
</evidence>
<dbReference type="Gene3D" id="3.30.710.10">
    <property type="entry name" value="Potassium Channel Kv1.1, Chain A"/>
    <property type="match status" value="1"/>
</dbReference>
<dbReference type="SMART" id="SM00225">
    <property type="entry name" value="BTB"/>
    <property type="match status" value="1"/>
</dbReference>
<dbReference type="Gene3D" id="2.120.10.80">
    <property type="entry name" value="Kelch-type beta propeller"/>
    <property type="match status" value="1"/>
</dbReference>
<protein>
    <recommendedName>
        <fullName evidence="4">BTB domain-containing protein</fullName>
    </recommendedName>
</protein>
<sequence length="569" mass="63259">MNRRPTSPPAQQSPEASVQDEVLLPLPTPAPTPCRILGESLASLVGASLTVVGDSVYVFGGFDRFTDEVFKSLYRLERHAGQSRWTRIIYTKGAAPSELSGHSVTLWNDTKLVVFGGSSEEDNTFFNQIAILDLSTMVWSHPTTTGHIPEGRVNHSATIYQNKLYIAGGNTANPSSFADTLLILDLETLEWQPPVSFVKRQQHATFVYDHRLYLYGGFREDMGRSNHLSFINLDTYAITHLDFESASAPPLTGQRFGQICGDQLVVVVVTAPSTAATVRATRETHQPQIHATGVWTLDLTSMQWQQREMGSRYGVCNWHCFAMGENDTAFYLFGTEEDEPYDYYAMALRVDLQELGIVVVPPPQLGHDLVNLLASHTGDFSISSSLNDEKGEVRVHRLVLMARWPHFAALLQSGMEETVQSTLMMPYGLESLQALVIYLYSDSIDQIRQRGVIADLLVMAQVYELPRLSTLCIRRLHHPMTIDSVSKVYHCAGLAGQPGLQHSALAYMFQHFGAVSHTHAFRSLPREVLFQIWDAMPDNATIVGYTSRSPSVEQDAGRQSDSEMSGVDS</sequence>
<reference evidence="6" key="1">
    <citation type="submission" date="2015-06" db="EMBL/GenBank/DDBJ databases">
        <title>Expansion of signal transduction pathways in fungi by whole-genome duplication.</title>
        <authorList>
            <consortium name="DOE Joint Genome Institute"/>
            <person name="Corrochano L.M."/>
            <person name="Kuo A."/>
            <person name="Marcet-Houben M."/>
            <person name="Polaino S."/>
            <person name="Salamov A."/>
            <person name="Villalobos J.M."/>
            <person name="Alvarez M.I."/>
            <person name="Avalos J."/>
            <person name="Benito E.P."/>
            <person name="Benoit I."/>
            <person name="Burger G."/>
            <person name="Camino L.P."/>
            <person name="Canovas D."/>
            <person name="Cerda-Olmedo E."/>
            <person name="Cheng J.-F."/>
            <person name="Dominguez A."/>
            <person name="Elias M."/>
            <person name="Eslava A.P."/>
            <person name="Glaser F."/>
            <person name="Grimwood J."/>
            <person name="Gutierrez G."/>
            <person name="Heitman J."/>
            <person name="Henrissat B."/>
            <person name="Iturriaga E.A."/>
            <person name="Lang B.F."/>
            <person name="Lavin J.L."/>
            <person name="Lee S."/>
            <person name="Li W."/>
            <person name="Lindquist E."/>
            <person name="Lopez-Garcia S."/>
            <person name="Luque E.M."/>
            <person name="Marcos A.T."/>
            <person name="Martin J."/>
            <person name="McCluskey K."/>
            <person name="Medina H.R."/>
            <person name="Miralles-Duran A."/>
            <person name="Miyazaki A."/>
            <person name="Munoz-Torres E."/>
            <person name="Oguiza J.A."/>
            <person name="Ohm R."/>
            <person name="Olmedo M."/>
            <person name="Orejas M."/>
            <person name="Ortiz-Castellanos L."/>
            <person name="Pisabarro A.G."/>
            <person name="Rodriguez-Romero J."/>
            <person name="Ruiz-Herrera J."/>
            <person name="Ruiz-Vazquez R."/>
            <person name="Sanz C."/>
            <person name="Schackwitz W."/>
            <person name="Schmutz J."/>
            <person name="Shahriari M."/>
            <person name="Shelest E."/>
            <person name="Silva-Franco F."/>
            <person name="Soanes D."/>
            <person name="Syed K."/>
            <person name="Tagua V.G."/>
            <person name="Talbot N.J."/>
            <person name="Thon M."/>
            <person name="De vries R.P."/>
            <person name="Wiebenga A."/>
            <person name="Yadav J.S."/>
            <person name="Braun E.L."/>
            <person name="Baker S."/>
            <person name="Garre V."/>
            <person name="Horwitz B."/>
            <person name="Torres-Martinez S."/>
            <person name="Idnurm A."/>
            <person name="Herrera-Estrella A."/>
            <person name="Gabaldon T."/>
            <person name="Grigoriev I.V."/>
        </authorList>
    </citation>
    <scope>NUCLEOTIDE SEQUENCE [LARGE SCALE GENOMIC DNA]</scope>
    <source>
        <strain evidence="6">NRRL 1555(-)</strain>
    </source>
</reference>
<dbReference type="PROSITE" id="PS50097">
    <property type="entry name" value="BTB"/>
    <property type="match status" value="1"/>
</dbReference>
<name>A0A167QKE7_PHYB8</name>
<dbReference type="Pfam" id="PF24681">
    <property type="entry name" value="Kelch_KLHDC2_KLHL20_DRC7"/>
    <property type="match status" value="1"/>
</dbReference>
<keyword evidence="2" id="KW-0677">Repeat</keyword>